<comment type="caution">
    <text evidence="2">The sequence shown here is derived from an EMBL/GenBank/DDBJ whole genome shotgun (WGS) entry which is preliminary data.</text>
</comment>
<feature type="compositionally biased region" description="Basic and acidic residues" evidence="1">
    <location>
        <begin position="58"/>
        <end position="114"/>
    </location>
</feature>
<gene>
    <name evidence="2" type="ORF">ETD85_05435</name>
</gene>
<name>A0A5S4GZF6_9ACTN</name>
<evidence type="ECO:0000256" key="1">
    <source>
        <dbReference type="SAM" id="MobiDB-lite"/>
    </source>
</evidence>
<feature type="region of interest" description="Disordered" evidence="1">
    <location>
        <begin position="1"/>
        <end position="243"/>
    </location>
</feature>
<protein>
    <submittedName>
        <fullName evidence="2">Uncharacterized protein</fullName>
    </submittedName>
</protein>
<evidence type="ECO:0000313" key="3">
    <source>
        <dbReference type="Proteomes" id="UP000306628"/>
    </source>
</evidence>
<sequence length="286" mass="31237">MKTPTISRERAVPAEEDPVHGQSGGGHDGEGAHQPHGFEREVGLPEGPGRGCGAGDPVGHEVGRGEGQEERQREQEEPHAPRGSRKEHIPAYEAAHREELGDRGGGEDPAEQRRIPRRRQRAHVEGHRRISARRARKHLVVAGDRVQDVDHRHRGHVCGAQEARPEHEAGGPAAQSELDEAEQQSGADEERAEQGDAPLGERDEGGDRLGYHVLVRLGGGGGKAPPHIADGEEVDDDHDKPERQWKPRQFAHDHSMIACADRFESSAALRAARMPPLDSLRKVTDS</sequence>
<organism evidence="2 3">
    <name type="scientific">Nonomuraea zeae</name>
    <dbReference type="NCBI Taxonomy" id="1642303"/>
    <lineage>
        <taxon>Bacteria</taxon>
        <taxon>Bacillati</taxon>
        <taxon>Actinomycetota</taxon>
        <taxon>Actinomycetes</taxon>
        <taxon>Streptosporangiales</taxon>
        <taxon>Streptosporangiaceae</taxon>
        <taxon>Nonomuraea</taxon>
    </lineage>
</organism>
<proteinExistence type="predicted"/>
<feature type="compositionally biased region" description="Basic and acidic residues" evidence="1">
    <location>
        <begin position="188"/>
        <end position="210"/>
    </location>
</feature>
<keyword evidence="3" id="KW-1185">Reference proteome</keyword>
<evidence type="ECO:0000313" key="2">
    <source>
        <dbReference type="EMBL" id="TMR38286.1"/>
    </source>
</evidence>
<feature type="compositionally biased region" description="Basic residues" evidence="1">
    <location>
        <begin position="129"/>
        <end position="139"/>
    </location>
</feature>
<reference evidence="2 3" key="1">
    <citation type="submission" date="2019-05" db="EMBL/GenBank/DDBJ databases">
        <title>Draft genome sequence of Nonomuraea zeae DSM 100528.</title>
        <authorList>
            <person name="Saricaoglu S."/>
            <person name="Isik K."/>
        </authorList>
    </citation>
    <scope>NUCLEOTIDE SEQUENCE [LARGE SCALE GENOMIC DNA]</scope>
    <source>
        <strain evidence="2 3">DSM 100528</strain>
    </source>
</reference>
<feature type="compositionally biased region" description="Basic and acidic residues" evidence="1">
    <location>
        <begin position="7"/>
        <end position="19"/>
    </location>
</feature>
<accession>A0A5S4GZF6</accession>
<feature type="compositionally biased region" description="Gly residues" evidence="1">
    <location>
        <begin position="46"/>
        <end position="56"/>
    </location>
</feature>
<dbReference type="AlphaFoldDB" id="A0A5S4GZF6"/>
<feature type="compositionally biased region" description="Basic and acidic residues" evidence="1">
    <location>
        <begin position="27"/>
        <end position="43"/>
    </location>
</feature>
<dbReference type="Proteomes" id="UP000306628">
    <property type="component" value="Unassembled WGS sequence"/>
</dbReference>
<dbReference type="EMBL" id="VCKX01000010">
    <property type="protein sequence ID" value="TMR38286.1"/>
    <property type="molecule type" value="Genomic_DNA"/>
</dbReference>